<keyword evidence="1" id="KW-0805">Transcription regulation</keyword>
<dbReference type="InterPro" id="IPR050679">
    <property type="entry name" value="Bact_HTH_transcr_reg"/>
</dbReference>
<evidence type="ECO:0000256" key="3">
    <source>
        <dbReference type="ARBA" id="ARBA00023163"/>
    </source>
</evidence>
<keyword evidence="3" id="KW-0804">Transcription</keyword>
<proteinExistence type="predicted"/>
<evidence type="ECO:0000313" key="6">
    <source>
        <dbReference type="Proteomes" id="UP000476332"/>
    </source>
</evidence>
<dbReference type="Proteomes" id="UP000476332">
    <property type="component" value="Unassembled WGS sequence"/>
</dbReference>
<protein>
    <submittedName>
        <fullName evidence="5">Phosphonate metabolism transcriptional regulator PhnF</fullName>
    </submittedName>
</protein>
<dbReference type="PANTHER" id="PTHR44846">
    <property type="entry name" value="MANNOSYL-D-GLYCERATE TRANSPORT/METABOLISM SYSTEM REPRESSOR MNGR-RELATED"/>
    <property type="match status" value="1"/>
</dbReference>
<dbReference type="PANTHER" id="PTHR44846:SF1">
    <property type="entry name" value="MANNOSYL-D-GLYCERATE TRANSPORT_METABOLISM SYSTEM REPRESSOR MNGR-RELATED"/>
    <property type="match status" value="1"/>
</dbReference>
<dbReference type="InterPro" id="IPR028978">
    <property type="entry name" value="Chorismate_lyase_/UTRA_dom_sf"/>
</dbReference>
<name>A0A6L9ML22_9HYPH</name>
<evidence type="ECO:0000313" key="5">
    <source>
        <dbReference type="EMBL" id="NDV88537.1"/>
    </source>
</evidence>
<dbReference type="Pfam" id="PF00392">
    <property type="entry name" value="GntR"/>
    <property type="match status" value="1"/>
</dbReference>
<dbReference type="InterPro" id="IPR000524">
    <property type="entry name" value="Tscrpt_reg_HTH_GntR"/>
</dbReference>
<dbReference type="Pfam" id="PF07702">
    <property type="entry name" value="UTRA"/>
    <property type="match status" value="1"/>
</dbReference>
<evidence type="ECO:0000256" key="1">
    <source>
        <dbReference type="ARBA" id="ARBA00023015"/>
    </source>
</evidence>
<dbReference type="SUPFAM" id="SSF64288">
    <property type="entry name" value="Chorismate lyase-like"/>
    <property type="match status" value="1"/>
</dbReference>
<dbReference type="PRINTS" id="PR00035">
    <property type="entry name" value="HTHGNTR"/>
</dbReference>
<sequence length="286" mass="31785">MHAGRWANRPSRRRRWRRRHWRWGEDMSSNVSRIADTPDFGGLVFRPRSDAPIWQQIHDHVLALIEDGRLLPGSQLPGEVHLAEMFGVTRITLRQALLQLQQEGHLTSRKGVGVFVRSPPSALSVRDGSRFFDSLRADGKLVETHTLVLEEDFADAAAAAQLHLPVGAPVIRLCRVRAADGQPIHASTKILPARLLPDFAAVYARRQSVTDVFVAHGIGKYRRIETRISGGFATVEEASQLALTPSTPVFRTSSVNGDAAGNRIEWSTGCWLLTSVDFVFDAPHPR</sequence>
<dbReference type="AlphaFoldDB" id="A0A6L9ML22"/>
<dbReference type="PROSITE" id="PS50949">
    <property type="entry name" value="HTH_GNTR"/>
    <property type="match status" value="1"/>
</dbReference>
<dbReference type="SMART" id="SM00866">
    <property type="entry name" value="UTRA"/>
    <property type="match status" value="1"/>
</dbReference>
<dbReference type="Gene3D" id="1.10.10.10">
    <property type="entry name" value="Winged helix-like DNA-binding domain superfamily/Winged helix DNA-binding domain"/>
    <property type="match status" value="1"/>
</dbReference>
<keyword evidence="6" id="KW-1185">Reference proteome</keyword>
<evidence type="ECO:0000259" key="4">
    <source>
        <dbReference type="PROSITE" id="PS50949"/>
    </source>
</evidence>
<gene>
    <name evidence="5" type="primary">phnF</name>
    <name evidence="5" type="ORF">GTW51_17690</name>
</gene>
<dbReference type="GO" id="GO:0003677">
    <property type="term" value="F:DNA binding"/>
    <property type="evidence" value="ECO:0007669"/>
    <property type="project" value="UniProtKB-KW"/>
</dbReference>
<evidence type="ECO:0000256" key="2">
    <source>
        <dbReference type="ARBA" id="ARBA00023125"/>
    </source>
</evidence>
<dbReference type="InterPro" id="IPR036390">
    <property type="entry name" value="WH_DNA-bd_sf"/>
</dbReference>
<accession>A0A6L9ML22</accession>
<dbReference type="CDD" id="cd07377">
    <property type="entry name" value="WHTH_GntR"/>
    <property type="match status" value="1"/>
</dbReference>
<keyword evidence="2" id="KW-0238">DNA-binding</keyword>
<dbReference type="Gene3D" id="3.40.1410.10">
    <property type="entry name" value="Chorismate lyase-like"/>
    <property type="match status" value="1"/>
</dbReference>
<reference evidence="5 6" key="1">
    <citation type="submission" date="2020-01" db="EMBL/GenBank/DDBJ databases">
        <title>Genomes of bacteria type strains.</title>
        <authorList>
            <person name="Chen J."/>
            <person name="Zhu S."/>
            <person name="Chen J."/>
        </authorList>
    </citation>
    <scope>NUCLEOTIDE SEQUENCE [LARGE SCALE GENOMIC DNA]</scope>
    <source>
        <strain evidence="5 6">KCTC 52919</strain>
    </source>
</reference>
<dbReference type="InterPro" id="IPR012702">
    <property type="entry name" value="CP_lyase_PhnF"/>
</dbReference>
<comment type="caution">
    <text evidence="5">The sequence shown here is derived from an EMBL/GenBank/DDBJ whole genome shotgun (WGS) entry which is preliminary data.</text>
</comment>
<dbReference type="GO" id="GO:0003700">
    <property type="term" value="F:DNA-binding transcription factor activity"/>
    <property type="evidence" value="ECO:0007669"/>
    <property type="project" value="InterPro"/>
</dbReference>
<organism evidence="5 6">
    <name type="scientific">Aurantimonas aggregata</name>
    <dbReference type="NCBI Taxonomy" id="2047720"/>
    <lineage>
        <taxon>Bacteria</taxon>
        <taxon>Pseudomonadati</taxon>
        <taxon>Pseudomonadota</taxon>
        <taxon>Alphaproteobacteria</taxon>
        <taxon>Hyphomicrobiales</taxon>
        <taxon>Aurantimonadaceae</taxon>
        <taxon>Aurantimonas</taxon>
    </lineage>
</organism>
<dbReference type="InterPro" id="IPR036388">
    <property type="entry name" value="WH-like_DNA-bd_sf"/>
</dbReference>
<feature type="domain" description="HTH gntR-type" evidence="4">
    <location>
        <begin position="51"/>
        <end position="119"/>
    </location>
</feature>
<dbReference type="InterPro" id="IPR011663">
    <property type="entry name" value="UTRA"/>
</dbReference>
<dbReference type="SUPFAM" id="SSF46785">
    <property type="entry name" value="Winged helix' DNA-binding domain"/>
    <property type="match status" value="1"/>
</dbReference>
<dbReference type="SMART" id="SM00345">
    <property type="entry name" value="HTH_GNTR"/>
    <property type="match status" value="1"/>
</dbReference>
<dbReference type="NCBIfam" id="TIGR02325">
    <property type="entry name" value="C_P_lyase_phnF"/>
    <property type="match status" value="1"/>
</dbReference>
<dbReference type="GO" id="GO:0045892">
    <property type="term" value="P:negative regulation of DNA-templated transcription"/>
    <property type="evidence" value="ECO:0007669"/>
    <property type="project" value="TreeGrafter"/>
</dbReference>
<dbReference type="EMBL" id="JAAAMJ010000017">
    <property type="protein sequence ID" value="NDV88537.1"/>
    <property type="molecule type" value="Genomic_DNA"/>
</dbReference>